<keyword evidence="4" id="KW-0346">Stress response</keyword>
<dbReference type="Pfam" id="PF00012">
    <property type="entry name" value="HSP70"/>
    <property type="match status" value="1"/>
</dbReference>
<dbReference type="EMBL" id="JARQWQ010000245">
    <property type="protein sequence ID" value="KAK2546904.1"/>
    <property type="molecule type" value="Genomic_DNA"/>
</dbReference>
<dbReference type="SUPFAM" id="SSF53067">
    <property type="entry name" value="Actin-like ATPase domain"/>
    <property type="match status" value="2"/>
</dbReference>
<comment type="similarity">
    <text evidence="1">Belongs to the heat shock protein 70 family.</text>
</comment>
<comment type="caution">
    <text evidence="4">The sequence shown here is derived from an EMBL/GenBank/DDBJ whole genome shotgun (WGS) entry which is preliminary data.</text>
</comment>
<dbReference type="PANTHER" id="PTHR14187:SF5">
    <property type="entry name" value="HEAT SHOCK 70 KDA PROTEIN 12A"/>
    <property type="match status" value="1"/>
</dbReference>
<dbReference type="Proteomes" id="UP001249851">
    <property type="component" value="Unassembled WGS sequence"/>
</dbReference>
<reference evidence="4" key="2">
    <citation type="journal article" date="2023" name="Science">
        <title>Genomic signatures of disease resistance in endangered staghorn corals.</title>
        <authorList>
            <person name="Vollmer S.V."/>
            <person name="Selwyn J.D."/>
            <person name="Despard B.A."/>
            <person name="Roesel C.L."/>
        </authorList>
    </citation>
    <scope>NUCLEOTIDE SEQUENCE</scope>
    <source>
        <strain evidence="4">K2</strain>
    </source>
</reference>
<dbReference type="CDD" id="cd10229">
    <property type="entry name" value="ASKHA_NBD_HSP70_HSPA12"/>
    <property type="match status" value="1"/>
</dbReference>
<dbReference type="Gene3D" id="3.30.420.40">
    <property type="match status" value="2"/>
</dbReference>
<name>A0AAD9UR56_ACRCE</name>
<accession>A0AAD9UR56</accession>
<evidence type="ECO:0000256" key="1">
    <source>
        <dbReference type="ARBA" id="ARBA00007381"/>
    </source>
</evidence>
<evidence type="ECO:0000313" key="5">
    <source>
        <dbReference type="Proteomes" id="UP001249851"/>
    </source>
</evidence>
<evidence type="ECO:0000313" key="4">
    <source>
        <dbReference type="EMBL" id="KAK2546904.1"/>
    </source>
</evidence>
<gene>
    <name evidence="4" type="ORF">P5673_033358</name>
</gene>
<evidence type="ECO:0000256" key="3">
    <source>
        <dbReference type="ARBA" id="ARBA00022840"/>
    </source>
</evidence>
<reference evidence="4" key="1">
    <citation type="journal article" date="2023" name="G3 (Bethesda)">
        <title>Whole genome assembly and annotation of the endangered Caribbean coral Acropora cervicornis.</title>
        <authorList>
            <person name="Selwyn J.D."/>
            <person name="Vollmer S.V."/>
        </authorList>
    </citation>
    <scope>NUCLEOTIDE SEQUENCE</scope>
    <source>
        <strain evidence="4">K2</strain>
    </source>
</reference>
<keyword evidence="3" id="KW-0067">ATP-binding</keyword>
<evidence type="ECO:0000256" key="2">
    <source>
        <dbReference type="ARBA" id="ARBA00022741"/>
    </source>
</evidence>
<protein>
    <submittedName>
        <fullName evidence="4">Heat shock 70 kDa protein 12A</fullName>
    </submittedName>
</protein>
<sequence length="614" mass="70709">MALNFDNFKSNLRTVQSSHGFKRRHPTQVNCDVVVAIDFGTSFSGFAFSFNHKDGSEEVYMNREWGQEQGYSTFKTPTCLLLNQRREFKKFGYEAAEKYAELEDAQDRSFHYFDHFKMMLYGSEETLNRDTTLEARNRKRLKALDIFAYSLEYLKDKALERICETSGVEYKTEEVLWVITVPAIWKQSAKQFMREAAYQAGLVTQNISDQLIIALEPEAAAVFCRQSKLREFVEGRNREGTVKDTFVSAKTQYLVVDNGGGTMDVTAHEVDDNDDVKEIYHATGGDYGGTKVDKEFQSLLENVFGADLMDEFRCSHPSDWLVLMNDFEMKKRGDRVMKGEETRVRLPANFINLVRQENIGRNDNEIIKRHYNAEQLRFSKEYLCLGSEILKRLYEPVINSIIETLETLLKKKELTGVTLLFLVGGFSKSPLLQAAIKEKFNHKYNILIPHDAETVVAKGAVMFGRRPHIVLERCLSETYGTRCCVEFIDGFHNEEKLEIVEDERKCKDVFSLLARENEKVKMGQCKSSTFCPITENQTEVCFDFFISSNPFVYYTTDAGVRKLPGRILVKSPDTSKGTKREIKLEVYFNTEIKVIGIDVETGNEETTYIDFLWH</sequence>
<keyword evidence="5" id="KW-1185">Reference proteome</keyword>
<proteinExistence type="inferred from homology"/>
<dbReference type="AlphaFoldDB" id="A0AAD9UR56"/>
<dbReference type="InterPro" id="IPR043129">
    <property type="entry name" value="ATPase_NBD"/>
</dbReference>
<dbReference type="InterPro" id="IPR013126">
    <property type="entry name" value="Hsp_70_fam"/>
</dbReference>
<dbReference type="PANTHER" id="PTHR14187">
    <property type="entry name" value="ALPHA KINASE/ELONGATION FACTOR 2 KINASE"/>
    <property type="match status" value="1"/>
</dbReference>
<dbReference type="GO" id="GO:0140662">
    <property type="term" value="F:ATP-dependent protein folding chaperone"/>
    <property type="evidence" value="ECO:0007669"/>
    <property type="project" value="InterPro"/>
</dbReference>
<dbReference type="GO" id="GO:0005524">
    <property type="term" value="F:ATP binding"/>
    <property type="evidence" value="ECO:0007669"/>
    <property type="project" value="UniProtKB-KW"/>
</dbReference>
<organism evidence="4 5">
    <name type="scientific">Acropora cervicornis</name>
    <name type="common">Staghorn coral</name>
    <dbReference type="NCBI Taxonomy" id="6130"/>
    <lineage>
        <taxon>Eukaryota</taxon>
        <taxon>Metazoa</taxon>
        <taxon>Cnidaria</taxon>
        <taxon>Anthozoa</taxon>
        <taxon>Hexacorallia</taxon>
        <taxon>Scleractinia</taxon>
        <taxon>Astrocoeniina</taxon>
        <taxon>Acroporidae</taxon>
        <taxon>Acropora</taxon>
    </lineage>
</organism>
<keyword evidence="2" id="KW-0547">Nucleotide-binding</keyword>